<feature type="compositionally biased region" description="Basic and acidic residues" evidence="1">
    <location>
        <begin position="52"/>
        <end position="65"/>
    </location>
</feature>
<dbReference type="Proteomes" id="UP000189701">
    <property type="component" value="Unplaced"/>
</dbReference>
<reference evidence="2" key="1">
    <citation type="journal article" date="2013" name="Genome Biol.">
        <title>Reference genomes and transcriptomes of Nicotiana sylvestris and Nicotiana tomentosiformis.</title>
        <authorList>
            <person name="Sierro N."/>
            <person name="Battey J.N."/>
            <person name="Ouadi S."/>
            <person name="Bovet L."/>
            <person name="Goepfert S."/>
            <person name="Bakaher N."/>
            <person name="Peitsch M.C."/>
            <person name="Ivanov N.V."/>
        </authorList>
    </citation>
    <scope>NUCLEOTIDE SEQUENCE [LARGE SCALE GENOMIC DNA]</scope>
</reference>
<protein>
    <submittedName>
        <fullName evidence="3">Uncharacterized protein LOC104227894 isoform X1</fullName>
    </submittedName>
</protein>
<feature type="region of interest" description="Disordered" evidence="1">
    <location>
        <begin position="50"/>
        <end position="70"/>
    </location>
</feature>
<name>A0A1U7WMP9_NICSY</name>
<gene>
    <name evidence="3" type="primary">LOC104227894</name>
</gene>
<feature type="region of interest" description="Disordered" evidence="1">
    <location>
        <begin position="94"/>
        <end position="115"/>
    </location>
</feature>
<sequence>MAGVAFLQPRCIDSVSGSVSGFWFEVVKLQSSCFVYGLVQFQTAEIMVKSQGRGDKQKGKGESSRGRGQRMIRLTPQARQNIKNTRRLINAADSAIDQSGSEYEPSWEASDSDSVPEYVPDWLERNKLRDTPPGSPTAQTSVHISSKWFEGLAAGSGNEYSTSLTTSLSWEGPVEGEGEELGGGETQVGGVERTRNPEAWQDRFVSEVAYHKFREWWPERKLIPERKFITKDLMPHNPNVLRQFM</sequence>
<proteinExistence type="predicted"/>
<evidence type="ECO:0000313" key="2">
    <source>
        <dbReference type="Proteomes" id="UP000189701"/>
    </source>
</evidence>
<feature type="region of interest" description="Disordered" evidence="1">
    <location>
        <begin position="169"/>
        <end position="195"/>
    </location>
</feature>
<accession>A0A1U7WMP9</accession>
<dbReference type="OrthoDB" id="1243180at2759"/>
<keyword evidence="2" id="KW-1185">Reference proteome</keyword>
<evidence type="ECO:0000313" key="3">
    <source>
        <dbReference type="RefSeq" id="XP_009778561.1"/>
    </source>
</evidence>
<reference evidence="3" key="2">
    <citation type="submission" date="2025-08" db="UniProtKB">
        <authorList>
            <consortium name="RefSeq"/>
        </authorList>
    </citation>
    <scope>IDENTIFICATION</scope>
    <source>
        <tissue evidence="3">Leaf</tissue>
    </source>
</reference>
<evidence type="ECO:0000256" key="1">
    <source>
        <dbReference type="SAM" id="MobiDB-lite"/>
    </source>
</evidence>
<dbReference type="RefSeq" id="XP_009778561.1">
    <property type="nucleotide sequence ID" value="XM_009780259.1"/>
</dbReference>
<organism evidence="2 3">
    <name type="scientific">Nicotiana sylvestris</name>
    <name type="common">Wood tobacco</name>
    <name type="synonym">South American tobacco</name>
    <dbReference type="NCBI Taxonomy" id="4096"/>
    <lineage>
        <taxon>Eukaryota</taxon>
        <taxon>Viridiplantae</taxon>
        <taxon>Streptophyta</taxon>
        <taxon>Embryophyta</taxon>
        <taxon>Tracheophyta</taxon>
        <taxon>Spermatophyta</taxon>
        <taxon>Magnoliopsida</taxon>
        <taxon>eudicotyledons</taxon>
        <taxon>Gunneridae</taxon>
        <taxon>Pentapetalae</taxon>
        <taxon>asterids</taxon>
        <taxon>lamiids</taxon>
        <taxon>Solanales</taxon>
        <taxon>Solanaceae</taxon>
        <taxon>Nicotianoideae</taxon>
        <taxon>Nicotianeae</taxon>
        <taxon>Nicotiana</taxon>
    </lineage>
</organism>
<dbReference type="AlphaFoldDB" id="A0A1U7WMP9"/>